<feature type="region of interest" description="Disordered" evidence="1">
    <location>
        <begin position="1"/>
        <end position="22"/>
    </location>
</feature>
<dbReference type="Proteomes" id="UP000078263">
    <property type="component" value="Chromosome"/>
</dbReference>
<dbReference type="KEGG" id="pns:A9D12_11530"/>
<sequence>MAACSQTPVSAPRSGSGEGSPQFTRLINDANAAIDEGALAAAGATLDEARALGPENPDLWLAIARLRLRGGEHLTALEAADRALAFGPDYAPALRLRGLMVRDAHGAPDALGWFDAAHVADPEDADILAEYAATLGDSGDAAAMLEGVRKLAERAPNDPRALYFQAVLAARGQEFVLARSLLERSRITERGIPAAMLLDAAISLSQGNGESAAATLETLTARQPANPRLRELLACALMMGGQFQSVVTRFGPEADLPETSPYLLMLVARAHERLGNRAAAAPLLARAYRPVRDEAAVLALRDGLPQPTSNVRRALWNGDRDGAAAQARTLRLRFPASADVAALAGDALLGAGDPRAALTDYALASEARRPWPTARKAVWTFARHGNRAAAGVLLMRQVKGEPRTASAIIALARWKANRGEWERAARLLDHAIGLGAGHDPAVLGLRLRAALAMGDRQAAEKMAALLAEIRPRKFAAR</sequence>
<dbReference type="Gene3D" id="1.25.40.10">
    <property type="entry name" value="Tetratricopeptide repeat domain"/>
    <property type="match status" value="3"/>
</dbReference>
<accession>A0A192D612</accession>
<dbReference type="InterPro" id="IPR011990">
    <property type="entry name" value="TPR-like_helical_dom_sf"/>
</dbReference>
<proteinExistence type="predicted"/>
<gene>
    <name evidence="2" type="ORF">A9D12_11530</name>
</gene>
<evidence type="ECO:0000256" key="1">
    <source>
        <dbReference type="SAM" id="MobiDB-lite"/>
    </source>
</evidence>
<keyword evidence="3" id="KW-1185">Reference proteome</keyword>
<evidence type="ECO:0000313" key="3">
    <source>
        <dbReference type="Proteomes" id="UP000078263"/>
    </source>
</evidence>
<dbReference type="RefSeq" id="WP_068351969.1">
    <property type="nucleotide sequence ID" value="NZ_CP016033.1"/>
</dbReference>
<dbReference type="SUPFAM" id="SSF48452">
    <property type="entry name" value="TPR-like"/>
    <property type="match status" value="3"/>
</dbReference>
<dbReference type="EMBL" id="CP016033">
    <property type="protein sequence ID" value="ANK13461.1"/>
    <property type="molecule type" value="Genomic_DNA"/>
</dbReference>
<protein>
    <submittedName>
        <fullName evidence="2">Uncharacterized protein</fullName>
    </submittedName>
</protein>
<dbReference type="AlphaFoldDB" id="A0A192D612"/>
<dbReference type="STRING" id="1112.A9D12_11530"/>
<name>A0A192D612_9SPHN</name>
<dbReference type="Pfam" id="PF13432">
    <property type="entry name" value="TPR_16"/>
    <property type="match status" value="2"/>
</dbReference>
<organism evidence="2 3">
    <name type="scientific">Erythrobacter neustonensis</name>
    <dbReference type="NCBI Taxonomy" id="1112"/>
    <lineage>
        <taxon>Bacteria</taxon>
        <taxon>Pseudomonadati</taxon>
        <taxon>Pseudomonadota</taxon>
        <taxon>Alphaproteobacteria</taxon>
        <taxon>Sphingomonadales</taxon>
        <taxon>Erythrobacteraceae</taxon>
        <taxon>Erythrobacter/Porphyrobacter group</taxon>
        <taxon>Erythrobacter</taxon>
    </lineage>
</organism>
<evidence type="ECO:0000313" key="2">
    <source>
        <dbReference type="EMBL" id="ANK13461.1"/>
    </source>
</evidence>
<reference evidence="2 3" key="1">
    <citation type="submission" date="2016-05" db="EMBL/GenBank/DDBJ databases">
        <title>Compelete Genome Sequence of Bacteriochlorophyll-Synthesizing Bacterium Porphyrobacter neustonensis DSM 9434.</title>
        <authorList>
            <person name="Shi X.-L."/>
            <person name="Wu Y.-H."/>
            <person name="Cheng H."/>
            <person name="Xu L."/>
            <person name="Zhang X.-Q."/>
            <person name="Wang C.-S."/>
            <person name="Xu X.-W."/>
        </authorList>
    </citation>
    <scope>NUCLEOTIDE SEQUENCE [LARGE SCALE GENOMIC DNA]</scope>
    <source>
        <strain evidence="2 3">DSM 9434</strain>
    </source>
</reference>